<dbReference type="CDD" id="cd07112">
    <property type="entry name" value="ALDH_GABALDH-PuuC"/>
    <property type="match status" value="1"/>
</dbReference>
<dbReference type="PROSITE" id="PS00687">
    <property type="entry name" value="ALDEHYDE_DEHYDR_GLU"/>
    <property type="match status" value="1"/>
</dbReference>
<gene>
    <name evidence="6" type="primary">ipuH</name>
</gene>
<comment type="similarity">
    <text evidence="1 4">Belongs to the aldehyde dehydrogenase family.</text>
</comment>
<evidence type="ECO:0000313" key="6">
    <source>
        <dbReference type="EMBL" id="CAC81340.1"/>
    </source>
</evidence>
<dbReference type="Gene3D" id="3.40.309.10">
    <property type="entry name" value="Aldehyde Dehydrogenase, Chain A, domain 2"/>
    <property type="match status" value="1"/>
</dbReference>
<evidence type="ECO:0000256" key="1">
    <source>
        <dbReference type="ARBA" id="ARBA00009986"/>
    </source>
</evidence>
<protein>
    <submittedName>
        <fullName evidence="6">Putative aldehyde dehydrogenase</fullName>
    </submittedName>
</protein>
<reference evidence="6" key="1">
    <citation type="journal article" date="2002" name="Appl. Environ. Microbiol.">
        <title>Transformation of isopropylamine to L-alaninol by Pseudomonas sp. strain KIE171 involves N-glutamylated intermediates.</title>
        <authorList>
            <person name="de Azevedo Waesch S.I."/>
            <person name="van der Ploeg J.R."/>
            <person name="Maire T."/>
            <person name="Lebreton A."/>
            <person name="Kiener A."/>
            <person name="Leisinger T."/>
        </authorList>
    </citation>
    <scope>NUCLEOTIDE SEQUENCE</scope>
    <source>
        <strain evidence="6">KIE171</strain>
    </source>
</reference>
<dbReference type="AlphaFoldDB" id="Q936S5"/>
<dbReference type="BioCyc" id="MetaCyc:MONOMER-13567"/>
<dbReference type="InterPro" id="IPR016162">
    <property type="entry name" value="Ald_DH_N"/>
</dbReference>
<dbReference type="InterPro" id="IPR016163">
    <property type="entry name" value="Ald_DH_C"/>
</dbReference>
<evidence type="ECO:0000256" key="3">
    <source>
        <dbReference type="PROSITE-ProRule" id="PRU10007"/>
    </source>
</evidence>
<evidence type="ECO:0000256" key="2">
    <source>
        <dbReference type="ARBA" id="ARBA00023002"/>
    </source>
</evidence>
<dbReference type="PROSITE" id="PS00070">
    <property type="entry name" value="ALDEHYDE_DEHYDR_CYS"/>
    <property type="match status" value="1"/>
</dbReference>
<dbReference type="FunFam" id="3.40.309.10:FF:000012">
    <property type="entry name" value="Betaine aldehyde dehydrogenase"/>
    <property type="match status" value="1"/>
</dbReference>
<feature type="domain" description="Aldehyde dehydrogenase" evidence="5">
    <location>
        <begin position="39"/>
        <end position="502"/>
    </location>
</feature>
<feature type="active site" evidence="3">
    <location>
        <position position="277"/>
    </location>
</feature>
<sequence>MSGDYMVQATTNLVGAAYWRGRADEIQFEGRCLIDGKMVEAQSGYTFDCVSPVDGRVLTKVSAGGEADVNRAVAAARSAFRDRRWSGQSPVSRKRTLQAFAALIRLHRDELALLETLDMGKPISASRSVDVEAVASCFEWYAEAIDKLYEQIAPTAETDLALITREPLGVVGAIVPWNFPMLTAAWKTAPALACGNSVVLKPAEQSPLTAIRLAQLALEAGVPEGVFNVVPGLGGSAGRALACHMDVDGIFFTGSTATGRLLTEYAAKSNLKRVCLELGGKSPNIILASYGDIEKAAVASAESMFNNQGEVCIAPSRLIVERSIHKRVVEIVAEVAKRRQPGDPLDPTTRMGALVDANHADRVMGFIGRAKADGATLVAGGTRALTETGGSYVVPTVFDNVSNCMEIARDEVFGPVLSVIPVANVGEAVAVANDSPYGLGAGVWTDRLSDAHKISRELRAGVVYVNCYNDCDITTPFGGVKQSGNGRDKSLYALDEYTELKTTWIKL</sequence>
<evidence type="ECO:0000259" key="5">
    <source>
        <dbReference type="Pfam" id="PF00171"/>
    </source>
</evidence>
<dbReference type="GO" id="GO:0004030">
    <property type="term" value="F:aldehyde dehydrogenase [NAD(P)+] activity"/>
    <property type="evidence" value="ECO:0007669"/>
    <property type="project" value="UniProtKB-ARBA"/>
</dbReference>
<dbReference type="InterPro" id="IPR015590">
    <property type="entry name" value="Aldehyde_DH_dom"/>
</dbReference>
<name>Q936S5_9PSED</name>
<dbReference type="SUPFAM" id="SSF53720">
    <property type="entry name" value="ALDH-like"/>
    <property type="match status" value="1"/>
</dbReference>
<dbReference type="EMBL" id="AJ311159">
    <property type="protein sequence ID" value="CAC81340.1"/>
    <property type="molecule type" value="Genomic_DNA"/>
</dbReference>
<dbReference type="FunFam" id="3.40.605.10:FF:000001">
    <property type="entry name" value="Aldehyde dehydrogenase 1"/>
    <property type="match status" value="1"/>
</dbReference>
<keyword evidence="2 4" id="KW-0560">Oxidoreductase</keyword>
<evidence type="ECO:0000256" key="4">
    <source>
        <dbReference type="RuleBase" id="RU003345"/>
    </source>
</evidence>
<proteinExistence type="inferred from homology"/>
<dbReference type="Gene3D" id="3.40.605.10">
    <property type="entry name" value="Aldehyde Dehydrogenase, Chain A, domain 1"/>
    <property type="match status" value="1"/>
</dbReference>
<accession>Q936S5</accession>
<dbReference type="InterPro" id="IPR029510">
    <property type="entry name" value="Ald_DH_CS_GLU"/>
</dbReference>
<dbReference type="PANTHER" id="PTHR11699">
    <property type="entry name" value="ALDEHYDE DEHYDROGENASE-RELATED"/>
    <property type="match status" value="1"/>
</dbReference>
<dbReference type="InterPro" id="IPR016161">
    <property type="entry name" value="Ald_DH/histidinol_DH"/>
</dbReference>
<dbReference type="InterPro" id="IPR016160">
    <property type="entry name" value="Ald_DH_CS_CYS"/>
</dbReference>
<dbReference type="Pfam" id="PF00171">
    <property type="entry name" value="Aldedh"/>
    <property type="match status" value="1"/>
</dbReference>
<organism evidence="6">
    <name type="scientific">Pseudomonas sp. KIE171</name>
    <dbReference type="NCBI Taxonomy" id="159091"/>
    <lineage>
        <taxon>Bacteria</taxon>
        <taxon>Pseudomonadati</taxon>
        <taxon>Pseudomonadota</taxon>
        <taxon>Gammaproteobacteria</taxon>
        <taxon>Pseudomonadales</taxon>
        <taxon>Pseudomonadaceae</taxon>
        <taxon>Pseudomonas</taxon>
    </lineage>
</organism>